<dbReference type="AlphaFoldDB" id="A0A1G1WH28"/>
<reference evidence="1 2" key="1">
    <citation type="journal article" date="2016" name="Nat. Commun.">
        <title>Thousands of microbial genomes shed light on interconnected biogeochemical processes in an aquifer system.</title>
        <authorList>
            <person name="Anantharaman K."/>
            <person name="Brown C.T."/>
            <person name="Hug L.A."/>
            <person name="Sharon I."/>
            <person name="Castelle C.J."/>
            <person name="Probst A.J."/>
            <person name="Thomas B.C."/>
            <person name="Singh A."/>
            <person name="Wilkins M.J."/>
            <person name="Karaoz U."/>
            <person name="Brodie E.L."/>
            <person name="Williams K.H."/>
            <person name="Hubbard S.S."/>
            <person name="Banfield J.F."/>
        </authorList>
    </citation>
    <scope>NUCLEOTIDE SEQUENCE [LARGE SCALE GENOMIC DNA]</scope>
</reference>
<evidence type="ECO:0000313" key="1">
    <source>
        <dbReference type="EMBL" id="OGY26911.1"/>
    </source>
</evidence>
<sequence length="315" mass="37422">MPKRYGDLRVPASLIRAWIDAGKIAVIPKVGVKLLQLMTPIYLTFPQVYDRKRRRKNRRMWVPAGSFLNSRWILLGPRNTEWKLITSLTEQELKELYIIVRVEEEGQVRWYRLIYEIVSSESQLLRQRVHIRSRYAKERSYKEAVLEAVERELGDYLQGKTQLNTRQLDELVILQRRLGNRLFDSMAAVQSKLSERDTVAFLTAWMNIEGLRDRKNRLSFLANGQDSELQRHNIEVHLLNISDRLAVYISREVRRSVRWARYHVQMTVSDIRESRIRDGKHHLKRAVEHLNTALKALLEWDKKLPEDERRYIPSL</sequence>
<proteinExistence type="predicted"/>
<dbReference type="EMBL" id="MHCV01000045">
    <property type="protein sequence ID" value="OGY26911.1"/>
    <property type="molecule type" value="Genomic_DNA"/>
</dbReference>
<name>A0A1G1WH28_9BACT</name>
<organism evidence="1 2">
    <name type="scientific">Candidatus Woykebacteria bacterium RIFCSPHIGHO2_01_FULL_39_12</name>
    <dbReference type="NCBI Taxonomy" id="1802599"/>
    <lineage>
        <taxon>Bacteria</taxon>
        <taxon>Candidatus Woykeibacteriota</taxon>
    </lineage>
</organism>
<dbReference type="Proteomes" id="UP000177900">
    <property type="component" value="Unassembled WGS sequence"/>
</dbReference>
<accession>A0A1G1WH28</accession>
<evidence type="ECO:0000313" key="2">
    <source>
        <dbReference type="Proteomes" id="UP000177900"/>
    </source>
</evidence>
<protein>
    <submittedName>
        <fullName evidence="1">Uncharacterized protein</fullName>
    </submittedName>
</protein>
<gene>
    <name evidence="1" type="ORF">A2864_02095</name>
</gene>
<comment type="caution">
    <text evidence="1">The sequence shown here is derived from an EMBL/GenBank/DDBJ whole genome shotgun (WGS) entry which is preliminary data.</text>
</comment>